<evidence type="ECO:0000313" key="1">
    <source>
        <dbReference type="EMBL" id="KAK7676113.1"/>
    </source>
</evidence>
<dbReference type="Proteomes" id="UP001385951">
    <property type="component" value="Unassembled WGS sequence"/>
</dbReference>
<comment type="caution">
    <text evidence="1">The sequence shown here is derived from an EMBL/GenBank/DDBJ whole genome shotgun (WGS) entry which is preliminary data.</text>
</comment>
<organism evidence="1 2">
    <name type="scientific">Cerrena zonata</name>
    <dbReference type="NCBI Taxonomy" id="2478898"/>
    <lineage>
        <taxon>Eukaryota</taxon>
        <taxon>Fungi</taxon>
        <taxon>Dikarya</taxon>
        <taxon>Basidiomycota</taxon>
        <taxon>Agaricomycotina</taxon>
        <taxon>Agaricomycetes</taxon>
        <taxon>Polyporales</taxon>
        <taxon>Cerrenaceae</taxon>
        <taxon>Cerrena</taxon>
    </lineage>
</organism>
<protein>
    <submittedName>
        <fullName evidence="1">Uncharacterized protein</fullName>
    </submittedName>
</protein>
<evidence type="ECO:0000313" key="2">
    <source>
        <dbReference type="Proteomes" id="UP001385951"/>
    </source>
</evidence>
<dbReference type="AlphaFoldDB" id="A0AAW0FF21"/>
<name>A0AAW0FF21_9APHY</name>
<reference evidence="1 2" key="1">
    <citation type="submission" date="2022-09" db="EMBL/GenBank/DDBJ databases">
        <authorList>
            <person name="Palmer J.M."/>
        </authorList>
    </citation>
    <scope>NUCLEOTIDE SEQUENCE [LARGE SCALE GENOMIC DNA]</scope>
    <source>
        <strain evidence="1 2">DSM 7382</strain>
    </source>
</reference>
<accession>A0AAW0FF21</accession>
<sequence>MISEGIPNHILALNYINDKDITVFVDIILFEKLLPFEVNTIKRVDRLAHFYSSLSDKSKASFTAICKRQQKQADALQHLISLGEEYAKLTSTNDSITNKENIKQTRKSSDDDDDALSVEARKTTIINKLEKIMKWISSINDYL</sequence>
<proteinExistence type="predicted"/>
<gene>
    <name evidence="1" type="ORF">QCA50_020926</name>
</gene>
<keyword evidence="2" id="KW-1185">Reference proteome</keyword>
<dbReference type="Pfam" id="PF20168">
    <property type="entry name" value="PDS5"/>
    <property type="match status" value="1"/>
</dbReference>
<dbReference type="EMBL" id="JASBNA010000134">
    <property type="protein sequence ID" value="KAK7676113.1"/>
    <property type="molecule type" value="Genomic_DNA"/>
</dbReference>